<dbReference type="PANTHER" id="PTHR15454">
    <property type="entry name" value="NISCHARIN RELATED"/>
    <property type="match status" value="1"/>
</dbReference>
<name>A0A1E4TE62_9ASCO</name>
<dbReference type="InterPro" id="IPR001611">
    <property type="entry name" value="Leu-rich_rpt"/>
</dbReference>
<dbReference type="SUPFAM" id="SSF52075">
    <property type="entry name" value="Outer arm dynein light chain 1"/>
    <property type="match status" value="1"/>
</dbReference>
<sequence>MNDSCDGDLYVRNLAAFIRSHERQLANALSMYRKTVVSNKSNTAANAKPNANAPQPLLSASASSIKASRLSLTTHHLFYLLHRFEEIRLYVGPMDIRTESSTNEDLHMNYISFLQHPTRKVQSDTMSIRSVSSVKSVISGVSSIWSRVLNSSATQESKRDRFQAAVNHDLKYIYSAFTKLPCLRIAPDSRARLIRDHEEYPFDTAVPLVVFKNVTALEIMDFDMQAFYGWAVLADQLRFLVARRINIQDPSDLLVTSVCGESTESRKRSRSSTLNTTCSQAIYASRRQDSHADTFYEGSPGDTTAEALKVHSASSSYHSLHQPSALHSHVHGLHPQAQYPHYSHHGSPGYREYRNSNARDVSPQYNHSNSIQSSGQGSREPQIATHHGDHLSSVTVQRHNSRSSIDGRVNGPARANSLTSTIASSTSRSSTLNRSNSASSASSSASVPQSGNSRALSSVASNFEITKPGKSNPAVPRSKWRYLKHLSLADNGFATITDESFHPVCETLTSLDLSSNVFLDIPVKSISVLSELRTLNISRNKITDISNLKELDLPHLSVLNLRGNNLSTLYGIENLQGLERVDLRDNNISDIAELQRLCSCSSISEIWVSGNPFTIISGNPYRITIFNYFRQAKGFEDDIKIDDSKPGMLELRQLVSRVAVTTPNSPPPPVYRLDDPADNEDRSSMAGKPSDPDSSTDGGDELGAPVTPDTKDLVAAAALLQLKDHEHERSLSERRNIDLSLSIAVTDKAENLNLNSSCISTAVPVSPAATITSSTSKRKSKRIIEFPLSDPVDDSCVAVEAPTTPQAISTM</sequence>
<feature type="compositionally biased region" description="Basic and acidic residues" evidence="5">
    <location>
        <begin position="672"/>
        <end position="683"/>
    </location>
</feature>
<keyword evidence="4" id="KW-0677">Repeat</keyword>
<organism evidence="6 7">
    <name type="scientific">Tortispora caseinolytica NRRL Y-17796</name>
    <dbReference type="NCBI Taxonomy" id="767744"/>
    <lineage>
        <taxon>Eukaryota</taxon>
        <taxon>Fungi</taxon>
        <taxon>Dikarya</taxon>
        <taxon>Ascomycota</taxon>
        <taxon>Saccharomycotina</taxon>
        <taxon>Trigonopsidomycetes</taxon>
        <taxon>Trigonopsidales</taxon>
        <taxon>Trigonopsidaceae</taxon>
        <taxon>Tortispora</taxon>
    </lineage>
</organism>
<accession>A0A1E4TE62</accession>
<evidence type="ECO:0000256" key="3">
    <source>
        <dbReference type="ARBA" id="ARBA00022614"/>
    </source>
</evidence>
<evidence type="ECO:0000313" key="7">
    <source>
        <dbReference type="Proteomes" id="UP000095023"/>
    </source>
</evidence>
<dbReference type="GO" id="GO:0005737">
    <property type="term" value="C:cytoplasm"/>
    <property type="evidence" value="ECO:0007669"/>
    <property type="project" value="UniProtKB-SubCell"/>
</dbReference>
<evidence type="ECO:0000256" key="1">
    <source>
        <dbReference type="ARBA" id="ARBA00004496"/>
    </source>
</evidence>
<feature type="region of interest" description="Disordered" evidence="5">
    <location>
        <begin position="659"/>
        <end position="707"/>
    </location>
</feature>
<evidence type="ECO:0000256" key="5">
    <source>
        <dbReference type="SAM" id="MobiDB-lite"/>
    </source>
</evidence>
<dbReference type="SMART" id="SM00369">
    <property type="entry name" value="LRR_TYP"/>
    <property type="match status" value="4"/>
</dbReference>
<feature type="compositionally biased region" description="Low complexity" evidence="5">
    <location>
        <begin position="415"/>
        <end position="446"/>
    </location>
</feature>
<proteinExistence type="predicted"/>
<protein>
    <submittedName>
        <fullName evidence="6">Uncharacterized protein</fullName>
    </submittedName>
</protein>
<dbReference type="OrthoDB" id="676979at2759"/>
<feature type="region of interest" description="Disordered" evidence="5">
    <location>
        <begin position="336"/>
        <end position="453"/>
    </location>
</feature>
<reference evidence="7" key="1">
    <citation type="submission" date="2016-02" db="EMBL/GenBank/DDBJ databases">
        <title>Comparative genomics of biotechnologically important yeasts.</title>
        <authorList>
            <consortium name="DOE Joint Genome Institute"/>
            <person name="Riley R."/>
            <person name="Haridas S."/>
            <person name="Wolfe K.H."/>
            <person name="Lopes M.R."/>
            <person name="Hittinger C.T."/>
            <person name="Goker M."/>
            <person name="Salamov A."/>
            <person name="Wisecaver J."/>
            <person name="Long T.M."/>
            <person name="Aerts A.L."/>
            <person name="Barry K."/>
            <person name="Choi C."/>
            <person name="Clum A."/>
            <person name="Coughlan A.Y."/>
            <person name="Deshpande S."/>
            <person name="Douglass A.P."/>
            <person name="Hanson S.J."/>
            <person name="Klenk H.-P."/>
            <person name="Labutti K."/>
            <person name="Lapidus A."/>
            <person name="Lindquist E."/>
            <person name="Lipzen A."/>
            <person name="Meier-Kolthoff J.P."/>
            <person name="Ohm R.A."/>
            <person name="Otillar R.P."/>
            <person name="Pangilinan J."/>
            <person name="Peng Y."/>
            <person name="Rokas A."/>
            <person name="Rosa C.A."/>
            <person name="Scheuner C."/>
            <person name="Sibirny A.A."/>
            <person name="Slot J.C."/>
            <person name="Stielow J.B."/>
            <person name="Sun H."/>
            <person name="Kurtzman C.P."/>
            <person name="Blackwell M."/>
            <person name="Jeffries T.W."/>
            <person name="Grigoriev I.V."/>
        </authorList>
    </citation>
    <scope>NUCLEOTIDE SEQUENCE [LARGE SCALE GENOMIC DNA]</scope>
    <source>
        <strain evidence="7">NRRL Y-17796</strain>
    </source>
</reference>
<dbReference type="PROSITE" id="PS51450">
    <property type="entry name" value="LRR"/>
    <property type="match status" value="3"/>
</dbReference>
<evidence type="ECO:0000256" key="2">
    <source>
        <dbReference type="ARBA" id="ARBA00022490"/>
    </source>
</evidence>
<keyword evidence="7" id="KW-1185">Reference proteome</keyword>
<feature type="compositionally biased region" description="Polar residues" evidence="5">
    <location>
        <begin position="355"/>
        <end position="379"/>
    </location>
</feature>
<dbReference type="Pfam" id="PF13855">
    <property type="entry name" value="LRR_8"/>
    <property type="match status" value="1"/>
</dbReference>
<dbReference type="InterPro" id="IPR032675">
    <property type="entry name" value="LRR_dom_sf"/>
</dbReference>
<dbReference type="PANTHER" id="PTHR15454:SF69">
    <property type="entry name" value="SERINE_THREONINE-PROTEIN KINASE 11-INTERACTING PROTEIN"/>
    <property type="match status" value="1"/>
</dbReference>
<evidence type="ECO:0000313" key="6">
    <source>
        <dbReference type="EMBL" id="ODV90062.1"/>
    </source>
</evidence>
<dbReference type="EMBL" id="KV453842">
    <property type="protein sequence ID" value="ODV90062.1"/>
    <property type="molecule type" value="Genomic_DNA"/>
</dbReference>
<gene>
    <name evidence="6" type="ORF">CANCADRAFT_100252</name>
</gene>
<keyword evidence="3" id="KW-0433">Leucine-rich repeat</keyword>
<comment type="subcellular location">
    <subcellularLocation>
        <location evidence="1">Cytoplasm</location>
    </subcellularLocation>
</comment>
<dbReference type="AlphaFoldDB" id="A0A1E4TE62"/>
<keyword evidence="2" id="KW-0963">Cytoplasm</keyword>
<evidence type="ECO:0000256" key="4">
    <source>
        <dbReference type="ARBA" id="ARBA00022737"/>
    </source>
</evidence>
<dbReference type="InterPro" id="IPR003591">
    <property type="entry name" value="Leu-rich_rpt_typical-subtyp"/>
</dbReference>
<feature type="compositionally biased region" description="Polar residues" evidence="5">
    <location>
        <begin position="392"/>
        <end position="404"/>
    </location>
</feature>
<dbReference type="Gene3D" id="3.80.10.10">
    <property type="entry name" value="Ribonuclease Inhibitor"/>
    <property type="match status" value="2"/>
</dbReference>
<dbReference type="Proteomes" id="UP000095023">
    <property type="component" value="Unassembled WGS sequence"/>
</dbReference>